<evidence type="ECO:0000259" key="6">
    <source>
        <dbReference type="PROSITE" id="PS50600"/>
    </source>
</evidence>
<evidence type="ECO:0000256" key="1">
    <source>
        <dbReference type="ARBA" id="ARBA00005234"/>
    </source>
</evidence>
<reference evidence="7" key="2">
    <citation type="submission" date="2021-03" db="UniProtKB">
        <authorList>
            <consortium name="EnsemblPlants"/>
        </authorList>
    </citation>
    <scope>IDENTIFICATION</scope>
</reference>
<dbReference type="GO" id="GO:0016926">
    <property type="term" value="P:protein desumoylation"/>
    <property type="evidence" value="ECO:0007669"/>
    <property type="project" value="UniProtKB-ARBA"/>
</dbReference>
<reference evidence="7" key="1">
    <citation type="submission" date="2018-11" db="EMBL/GenBank/DDBJ databases">
        <authorList>
            <person name="Grassa J C."/>
        </authorList>
    </citation>
    <scope>NUCLEOTIDE SEQUENCE [LARGE SCALE GENOMIC DNA]</scope>
</reference>
<protein>
    <recommendedName>
        <fullName evidence="6">Ubiquitin-like protease family profile domain-containing protein</fullName>
    </recommendedName>
</protein>
<evidence type="ECO:0000256" key="4">
    <source>
        <dbReference type="ARBA" id="ARBA00022807"/>
    </source>
</evidence>
<comment type="similarity">
    <text evidence="1">Belongs to the peptidase C48 family.</text>
</comment>
<dbReference type="GO" id="GO:0008234">
    <property type="term" value="F:cysteine-type peptidase activity"/>
    <property type="evidence" value="ECO:0007669"/>
    <property type="project" value="UniProtKB-KW"/>
</dbReference>
<evidence type="ECO:0000256" key="3">
    <source>
        <dbReference type="ARBA" id="ARBA00022801"/>
    </source>
</evidence>
<dbReference type="PROSITE" id="PS50600">
    <property type="entry name" value="ULP_PROTEASE"/>
    <property type="match status" value="1"/>
</dbReference>
<dbReference type="Gramene" id="evm.model.04.195">
    <property type="protein sequence ID" value="cds.evm.model.04.195"/>
    <property type="gene ID" value="evm.TU.04.195"/>
</dbReference>
<feature type="compositionally biased region" description="Low complexity" evidence="5">
    <location>
        <begin position="214"/>
        <end position="229"/>
    </location>
</feature>
<feature type="region of interest" description="Disordered" evidence="5">
    <location>
        <begin position="1"/>
        <end position="170"/>
    </location>
</feature>
<evidence type="ECO:0000313" key="7">
    <source>
        <dbReference type="EnsemblPlants" id="cds.evm.model.04.195"/>
    </source>
</evidence>
<feature type="compositionally biased region" description="Basic and acidic residues" evidence="5">
    <location>
        <begin position="87"/>
        <end position="106"/>
    </location>
</feature>
<accession>A0A803PF55</accession>
<dbReference type="Gene3D" id="3.30.310.130">
    <property type="entry name" value="Ubiquitin-related"/>
    <property type="match status" value="1"/>
</dbReference>
<dbReference type="InterPro" id="IPR003653">
    <property type="entry name" value="Peptidase_C48_C"/>
</dbReference>
<dbReference type="PANTHER" id="PTHR46915">
    <property type="entry name" value="UBIQUITIN-LIKE PROTEASE 4-RELATED"/>
    <property type="match status" value="1"/>
</dbReference>
<dbReference type="EMBL" id="UZAU01000358">
    <property type="status" value="NOT_ANNOTATED_CDS"/>
    <property type="molecule type" value="Genomic_DNA"/>
</dbReference>
<dbReference type="OMA" id="MEENTDC"/>
<keyword evidence="3" id="KW-0378">Hydrolase</keyword>
<evidence type="ECO:0000313" key="8">
    <source>
        <dbReference type="Proteomes" id="UP000596661"/>
    </source>
</evidence>
<name>A0A803PF55_CANSA</name>
<feature type="compositionally biased region" description="Polar residues" evidence="5">
    <location>
        <begin position="230"/>
        <end position="241"/>
    </location>
</feature>
<dbReference type="AlphaFoldDB" id="A0A803PF55"/>
<feature type="compositionally biased region" description="Polar residues" evidence="5">
    <location>
        <begin position="37"/>
        <end position="51"/>
    </location>
</feature>
<dbReference type="Pfam" id="PF02902">
    <property type="entry name" value="Peptidase_C48"/>
    <property type="match status" value="1"/>
</dbReference>
<dbReference type="Proteomes" id="UP000596661">
    <property type="component" value="Chromosome 4"/>
</dbReference>
<feature type="domain" description="Ubiquitin-like protease family profile" evidence="6">
    <location>
        <begin position="306"/>
        <end position="499"/>
    </location>
</feature>
<keyword evidence="2" id="KW-0645">Protease</keyword>
<dbReference type="PANTHER" id="PTHR46915:SF2">
    <property type="entry name" value="UBIQUITIN-LIKE PROTEASE 4"/>
    <property type="match status" value="1"/>
</dbReference>
<dbReference type="SUPFAM" id="SSF54001">
    <property type="entry name" value="Cysteine proteinases"/>
    <property type="match status" value="1"/>
</dbReference>
<feature type="compositionally biased region" description="Basic and acidic residues" evidence="5">
    <location>
        <begin position="52"/>
        <end position="73"/>
    </location>
</feature>
<dbReference type="EnsemblPlants" id="evm.model.04.195">
    <property type="protein sequence ID" value="cds.evm.model.04.195"/>
    <property type="gene ID" value="evm.TU.04.195"/>
</dbReference>
<keyword evidence="8" id="KW-1185">Reference proteome</keyword>
<evidence type="ECO:0000256" key="5">
    <source>
        <dbReference type="SAM" id="MobiDB-lite"/>
    </source>
</evidence>
<dbReference type="InterPro" id="IPR038765">
    <property type="entry name" value="Papain-like_cys_pep_sf"/>
</dbReference>
<sequence length="588" mass="67382">MEDEVEGKKKKPLNLDWNELFSTKDDEPPPLVILKSETLTGAKTQRPSPEMSSDRRHEANEQLTDHELNERIRSTAINIKNGLASKLPDKGERLKNSLKALEDERERRKRKRESNELENPARSLSSSVAGESETFGGSEDFKKDSATSQEKTFASRFLQKMDGHTDSRTGNAFENEISLLGPCNSRRMRNNKAFSQKQEHNRSSTGVSPRNFYGNPSSEGGNLGLSNGNQTSRDSFVQSQDKGLKEKNDGFPVSNSYNTRTRRGQTIVLDEEEPQPQETMQEIEKLDESMREVKVYYPSRDDPECDVISYSDFDCLAPQCYLASTIMSFYMRYLQQHASPTNRAMHDCHFFNTFFYNKLKEAVSNKGNGKDFFTKLRRWWKGVNIFQKEYIFVPINEDLHWSLAIICNPDPKEESGPIVLHLDSLGLHSSKSVFQNIKRFLREEWQYLDQQATSSSDFPLPESIWRNLPNKITDKIITVPQQRNDYDCGLFVLFFMERFIEDAPERLKKKDLAMFGKKWFKPEEASGLREKIRKLLIEEFKKANANCTSESSQGSPPSVVLQEEFKNAKANCTSDSSQGSPPSVVLQE</sequence>
<dbReference type="Gene3D" id="1.10.418.20">
    <property type="match status" value="1"/>
</dbReference>
<evidence type="ECO:0000256" key="2">
    <source>
        <dbReference type="ARBA" id="ARBA00022670"/>
    </source>
</evidence>
<dbReference type="GO" id="GO:0006508">
    <property type="term" value="P:proteolysis"/>
    <property type="evidence" value="ECO:0007669"/>
    <property type="project" value="UniProtKB-KW"/>
</dbReference>
<keyword evidence="4" id="KW-0788">Thiol protease</keyword>
<proteinExistence type="inferred from homology"/>
<feature type="region of interest" description="Disordered" evidence="5">
    <location>
        <begin position="193"/>
        <end position="264"/>
    </location>
</feature>
<organism evidence="7 8">
    <name type="scientific">Cannabis sativa</name>
    <name type="common">Hemp</name>
    <name type="synonym">Marijuana</name>
    <dbReference type="NCBI Taxonomy" id="3483"/>
    <lineage>
        <taxon>Eukaryota</taxon>
        <taxon>Viridiplantae</taxon>
        <taxon>Streptophyta</taxon>
        <taxon>Embryophyta</taxon>
        <taxon>Tracheophyta</taxon>
        <taxon>Spermatophyta</taxon>
        <taxon>Magnoliopsida</taxon>
        <taxon>eudicotyledons</taxon>
        <taxon>Gunneridae</taxon>
        <taxon>Pentapetalae</taxon>
        <taxon>rosids</taxon>
        <taxon>fabids</taxon>
        <taxon>Rosales</taxon>
        <taxon>Cannabaceae</taxon>
        <taxon>Cannabis</taxon>
    </lineage>
</organism>